<dbReference type="Proteomes" id="UP000608345">
    <property type="component" value="Unassembled WGS sequence"/>
</dbReference>
<proteinExistence type="predicted"/>
<evidence type="ECO:0000313" key="2">
    <source>
        <dbReference type="Proteomes" id="UP000608345"/>
    </source>
</evidence>
<organism evidence="1 2">
    <name type="scientific">Advenella faeciporci</name>
    <dbReference type="NCBI Taxonomy" id="797535"/>
    <lineage>
        <taxon>Bacteria</taxon>
        <taxon>Pseudomonadati</taxon>
        <taxon>Pseudomonadota</taxon>
        <taxon>Betaproteobacteria</taxon>
        <taxon>Burkholderiales</taxon>
        <taxon>Alcaligenaceae</taxon>
    </lineage>
</organism>
<reference evidence="1" key="1">
    <citation type="journal article" date="2014" name="Int. J. Syst. Evol. Microbiol.">
        <title>Complete genome sequence of Corynebacterium casei LMG S-19264T (=DSM 44701T), isolated from a smear-ripened cheese.</title>
        <authorList>
            <consortium name="US DOE Joint Genome Institute (JGI-PGF)"/>
            <person name="Walter F."/>
            <person name="Albersmeier A."/>
            <person name="Kalinowski J."/>
            <person name="Ruckert C."/>
        </authorList>
    </citation>
    <scope>NUCLEOTIDE SEQUENCE</scope>
    <source>
        <strain evidence="1">KCTC 23732</strain>
    </source>
</reference>
<reference evidence="1" key="2">
    <citation type="submission" date="2020-09" db="EMBL/GenBank/DDBJ databases">
        <authorList>
            <person name="Sun Q."/>
            <person name="Kim S."/>
        </authorList>
    </citation>
    <scope>NUCLEOTIDE SEQUENCE</scope>
    <source>
        <strain evidence="1">KCTC 23732</strain>
    </source>
</reference>
<sequence length="59" mass="6539">MPAVGKDGLCYSNQAIIEMDSIKLFCYNCMILFIKIIILSGTHGGWDQSNQVADCILNK</sequence>
<dbReference type="AlphaFoldDB" id="A0A918JLS6"/>
<gene>
    <name evidence="1" type="ORF">GCM10011450_18320</name>
</gene>
<dbReference type="EMBL" id="BMYS01000012">
    <property type="protein sequence ID" value="GGW88539.1"/>
    <property type="molecule type" value="Genomic_DNA"/>
</dbReference>
<protein>
    <submittedName>
        <fullName evidence="1">Uncharacterized protein</fullName>
    </submittedName>
</protein>
<keyword evidence="2" id="KW-1185">Reference proteome</keyword>
<evidence type="ECO:0000313" key="1">
    <source>
        <dbReference type="EMBL" id="GGW88539.1"/>
    </source>
</evidence>
<accession>A0A918JLS6</accession>
<comment type="caution">
    <text evidence="1">The sequence shown here is derived from an EMBL/GenBank/DDBJ whole genome shotgun (WGS) entry which is preliminary data.</text>
</comment>
<name>A0A918JLS6_9BURK</name>